<dbReference type="InterPro" id="IPR051396">
    <property type="entry name" value="Bact_Antivir_Def_Nuclease"/>
</dbReference>
<dbReference type="PANTHER" id="PTHR43581:SF2">
    <property type="entry name" value="EXCINUCLEASE ATPASE SUBUNIT"/>
    <property type="match status" value="1"/>
</dbReference>
<dbReference type="EMBL" id="AASWKH010000013">
    <property type="protein sequence ID" value="EFH6095981.1"/>
    <property type="molecule type" value="Genomic_DNA"/>
</dbReference>
<feature type="domain" description="ATPase AAA-type core" evidence="1">
    <location>
        <begin position="49"/>
        <end position="350"/>
    </location>
</feature>
<dbReference type="RefSeq" id="WP_000107696.1">
    <property type="nucleotide sequence ID" value="NZ_AP022105.1"/>
</dbReference>
<gene>
    <name evidence="2" type="ORF">GAI89_15190</name>
</gene>
<sequence>MSTSAYKSKIRTLQCALKNGEFEPFIQHIRFPYFKNIEQNARIDFQFPITALVGKNGTNKSSVIKALFGCPHGKNITRYWFTTETDEFPDLKLADGSSLKPRYIYGYKNADGRLVEILQARINATKKTIDYWETSRPSVGDNMESISDDLGANSNATRWKKIKKGLVFLDFRSEISAFDRCMYHSDFKLRKKKSGVLITKQDYIRSKSKYIKKAFDEKLSNLRLWGAETIVKNITLAPELVEHVSFILGKKYKVIKFLEHRLFGTRGGTALLSTDKLNYTEAFAGSGEFAIVSLILNIYSAKPNSLILLDEPEVSLHPGAQKRMMDVLYSIVEQKKHQVVISTHSPVIVNTLPKDAIKLFVFDEESETAKIVQNIAPDEAFIELGHDINKKTIIVEDKLAKAIIDKAIKNDERLSLSFSVSYIPGGSETILSKHLPSYAVVERNDILFLLDGDKNKKIKPVRISEIADADLVNTMCKYYGCELIINASGSNGKKNEQESNRLKRQVLEYAFNKVQYLPFDTPEQLLIEKAITPSEKEIIDSQTWSSNDPELYKNQIRLLAQHLYDKEEVNAEEIFCLQQMMTARLKNELPEFIKIRKIITQALDRGIIR</sequence>
<dbReference type="InterPro" id="IPR027417">
    <property type="entry name" value="P-loop_NTPase"/>
</dbReference>
<dbReference type="AlphaFoldDB" id="A0A8S7T3W6"/>
<accession>A0A8S7T3W6</accession>
<evidence type="ECO:0000313" key="2">
    <source>
        <dbReference type="EMBL" id="EFH6095981.1"/>
    </source>
</evidence>
<dbReference type="Pfam" id="PF13304">
    <property type="entry name" value="AAA_21"/>
    <property type="match status" value="1"/>
</dbReference>
<evidence type="ECO:0000259" key="1">
    <source>
        <dbReference type="Pfam" id="PF13304"/>
    </source>
</evidence>
<dbReference type="GO" id="GO:0016887">
    <property type="term" value="F:ATP hydrolysis activity"/>
    <property type="evidence" value="ECO:0007669"/>
    <property type="project" value="InterPro"/>
</dbReference>
<dbReference type="PANTHER" id="PTHR43581">
    <property type="entry name" value="ATP/GTP PHOSPHATASE"/>
    <property type="match status" value="1"/>
</dbReference>
<dbReference type="SUPFAM" id="SSF52540">
    <property type="entry name" value="P-loop containing nucleoside triphosphate hydrolases"/>
    <property type="match status" value="1"/>
</dbReference>
<reference evidence="2 3" key="1">
    <citation type="submission" date="2019-12" db="EMBL/GenBank/DDBJ databases">
        <authorList>
            <consortium name="NARMS: The National Antimicrobial Resistance Monitoring System"/>
        </authorList>
    </citation>
    <scope>NUCLEOTIDE SEQUENCE [LARGE SCALE GENOMIC DNA]</scope>
    <source>
        <strain evidence="2 3">CVM N19EC0510</strain>
    </source>
</reference>
<name>A0A8S7T3W6_ECOLX</name>
<evidence type="ECO:0000313" key="3">
    <source>
        <dbReference type="Proteomes" id="UP000531463"/>
    </source>
</evidence>
<protein>
    <submittedName>
        <fullName evidence="2">AAA family ATPase</fullName>
    </submittedName>
</protein>
<dbReference type="Proteomes" id="UP000531463">
    <property type="component" value="Unassembled WGS sequence"/>
</dbReference>
<comment type="caution">
    <text evidence="2">The sequence shown here is derived from an EMBL/GenBank/DDBJ whole genome shotgun (WGS) entry which is preliminary data.</text>
</comment>
<proteinExistence type="predicted"/>
<dbReference type="Gene3D" id="3.40.50.300">
    <property type="entry name" value="P-loop containing nucleotide triphosphate hydrolases"/>
    <property type="match status" value="1"/>
</dbReference>
<dbReference type="InterPro" id="IPR003959">
    <property type="entry name" value="ATPase_AAA_core"/>
</dbReference>
<dbReference type="GO" id="GO:0005524">
    <property type="term" value="F:ATP binding"/>
    <property type="evidence" value="ECO:0007669"/>
    <property type="project" value="InterPro"/>
</dbReference>
<organism evidence="2 3">
    <name type="scientific">Escherichia coli</name>
    <dbReference type="NCBI Taxonomy" id="562"/>
    <lineage>
        <taxon>Bacteria</taxon>
        <taxon>Pseudomonadati</taxon>
        <taxon>Pseudomonadota</taxon>
        <taxon>Gammaproteobacteria</taxon>
        <taxon>Enterobacterales</taxon>
        <taxon>Enterobacteriaceae</taxon>
        <taxon>Escherichia</taxon>
    </lineage>
</organism>